<evidence type="ECO:0000313" key="4">
    <source>
        <dbReference type="Proteomes" id="UP001488805"/>
    </source>
</evidence>
<organism evidence="3 4">
    <name type="scientific">Zoarces viviparus</name>
    <name type="common">Viviparous eelpout</name>
    <name type="synonym">Blennius viviparus</name>
    <dbReference type="NCBI Taxonomy" id="48416"/>
    <lineage>
        <taxon>Eukaryota</taxon>
        <taxon>Metazoa</taxon>
        <taxon>Chordata</taxon>
        <taxon>Craniata</taxon>
        <taxon>Vertebrata</taxon>
        <taxon>Euteleostomi</taxon>
        <taxon>Actinopterygii</taxon>
        <taxon>Neopterygii</taxon>
        <taxon>Teleostei</taxon>
        <taxon>Neoteleostei</taxon>
        <taxon>Acanthomorphata</taxon>
        <taxon>Eupercaria</taxon>
        <taxon>Perciformes</taxon>
        <taxon>Cottioidei</taxon>
        <taxon>Zoarcales</taxon>
        <taxon>Zoarcidae</taxon>
        <taxon>Zoarcinae</taxon>
        <taxon>Zoarces</taxon>
    </lineage>
</organism>
<evidence type="ECO:0000256" key="1">
    <source>
        <dbReference type="SAM" id="SignalP"/>
    </source>
</evidence>
<keyword evidence="1" id="KW-0732">Signal</keyword>
<dbReference type="Pfam" id="PF07654">
    <property type="entry name" value="C1-set"/>
    <property type="match status" value="1"/>
</dbReference>
<evidence type="ECO:0000259" key="2">
    <source>
        <dbReference type="Pfam" id="PF07654"/>
    </source>
</evidence>
<evidence type="ECO:0000313" key="3">
    <source>
        <dbReference type="EMBL" id="KAK9518826.1"/>
    </source>
</evidence>
<accession>A0AAW1E8C2</accession>
<name>A0AAW1E8C2_ZOAVI</name>
<feature type="signal peptide" evidence="1">
    <location>
        <begin position="1"/>
        <end position="18"/>
    </location>
</feature>
<reference evidence="3 4" key="1">
    <citation type="journal article" date="2024" name="Genome Biol. Evol.">
        <title>Chromosome-level genome assembly of the viviparous eelpout Zoarces viviparus.</title>
        <authorList>
            <person name="Fuhrmann N."/>
            <person name="Brasseur M.V."/>
            <person name="Bakowski C.E."/>
            <person name="Podsiadlowski L."/>
            <person name="Prost S."/>
            <person name="Krehenwinkel H."/>
            <person name="Mayer C."/>
        </authorList>
    </citation>
    <scope>NUCLEOTIDE SEQUENCE [LARGE SCALE GENOMIC DNA]</scope>
    <source>
        <strain evidence="3">NO-MEL_2022_Ind0_liver</strain>
    </source>
</reference>
<dbReference type="Proteomes" id="UP001488805">
    <property type="component" value="Unassembled WGS sequence"/>
</dbReference>
<sequence length="164" mass="18509">MDTTLSFILLLRCWCVGSRPSRQSVYFSVVFSGGTQLLVDGDEEAADSDEDDFHHHHHLNETEGSGLSVQILSSVPFSRDPESSHLLVCILTGLNSPLQDVMWWVDDMAVTSSDVSWTRSDGGRAYSATSVWEVPAADWRSRSTYWCGMIQERRLYRQKLCSQD</sequence>
<gene>
    <name evidence="3" type="ORF">VZT92_021597</name>
</gene>
<feature type="chain" id="PRO_5043385131" description="Immunoglobulin C1-set domain-containing protein" evidence="1">
    <location>
        <begin position="19"/>
        <end position="164"/>
    </location>
</feature>
<dbReference type="InterPro" id="IPR036179">
    <property type="entry name" value="Ig-like_dom_sf"/>
</dbReference>
<dbReference type="Gene3D" id="2.60.40.10">
    <property type="entry name" value="Immunoglobulins"/>
    <property type="match status" value="1"/>
</dbReference>
<dbReference type="EMBL" id="JBCEZU010000434">
    <property type="protein sequence ID" value="KAK9518826.1"/>
    <property type="molecule type" value="Genomic_DNA"/>
</dbReference>
<feature type="domain" description="Immunoglobulin C1-set" evidence="2">
    <location>
        <begin position="76"/>
        <end position="148"/>
    </location>
</feature>
<dbReference type="InterPro" id="IPR013783">
    <property type="entry name" value="Ig-like_fold"/>
</dbReference>
<protein>
    <recommendedName>
        <fullName evidence="2">Immunoglobulin C1-set domain-containing protein</fullName>
    </recommendedName>
</protein>
<comment type="caution">
    <text evidence="3">The sequence shown here is derived from an EMBL/GenBank/DDBJ whole genome shotgun (WGS) entry which is preliminary data.</text>
</comment>
<proteinExistence type="predicted"/>
<dbReference type="SUPFAM" id="SSF48726">
    <property type="entry name" value="Immunoglobulin"/>
    <property type="match status" value="1"/>
</dbReference>
<dbReference type="AlphaFoldDB" id="A0AAW1E8C2"/>
<dbReference type="InterPro" id="IPR003597">
    <property type="entry name" value="Ig_C1-set"/>
</dbReference>
<keyword evidence="4" id="KW-1185">Reference proteome</keyword>